<evidence type="ECO:0000256" key="2">
    <source>
        <dbReference type="ARBA" id="ARBA00022723"/>
    </source>
</evidence>
<evidence type="ECO:0000256" key="4">
    <source>
        <dbReference type="ARBA" id="ARBA00022833"/>
    </source>
</evidence>
<evidence type="ECO:0000259" key="8">
    <source>
        <dbReference type="Pfam" id="PF01435"/>
    </source>
</evidence>
<protein>
    <submittedName>
        <fullName evidence="9">Peptidase M48</fullName>
    </submittedName>
</protein>
<dbReference type="Proteomes" id="UP000192534">
    <property type="component" value="Unassembled WGS sequence"/>
</dbReference>
<keyword evidence="10" id="KW-1185">Reference proteome</keyword>
<keyword evidence="5 6" id="KW-0482">Metalloprotease</keyword>
<name>A0A1X0IUR3_MYCRH</name>
<evidence type="ECO:0000313" key="9">
    <source>
        <dbReference type="EMBL" id="ORB52463.1"/>
    </source>
</evidence>
<reference evidence="9 10" key="1">
    <citation type="submission" date="2016-12" db="EMBL/GenBank/DDBJ databases">
        <title>The new phylogeny of genus Mycobacterium.</title>
        <authorList>
            <person name="Tortoli E."/>
            <person name="Trovato A."/>
            <person name="Cirillo D.M."/>
        </authorList>
    </citation>
    <scope>NUCLEOTIDE SEQUENCE [LARGE SCALE GENOMIC DNA]</scope>
    <source>
        <strain evidence="9 10">DSM 44223</strain>
    </source>
</reference>
<keyword evidence="7" id="KW-0812">Transmembrane</keyword>
<evidence type="ECO:0000256" key="7">
    <source>
        <dbReference type="SAM" id="Phobius"/>
    </source>
</evidence>
<evidence type="ECO:0000256" key="6">
    <source>
        <dbReference type="RuleBase" id="RU003983"/>
    </source>
</evidence>
<comment type="caution">
    <text evidence="9">The sequence shown here is derived from an EMBL/GenBank/DDBJ whole genome shotgun (WGS) entry which is preliminary data.</text>
</comment>
<dbReference type="CDD" id="cd07326">
    <property type="entry name" value="M56_BlaR1_MecR1_like"/>
    <property type="match status" value="1"/>
</dbReference>
<dbReference type="AlphaFoldDB" id="A0A1X0IUR3"/>
<accession>A0A1X0IUR3</accession>
<keyword evidence="2" id="KW-0479">Metal-binding</keyword>
<dbReference type="Pfam" id="PF01435">
    <property type="entry name" value="Peptidase_M48"/>
    <property type="match status" value="1"/>
</dbReference>
<gene>
    <name evidence="9" type="ORF">BST42_15430</name>
</gene>
<keyword evidence="1 6" id="KW-0645">Protease</keyword>
<proteinExistence type="inferred from homology"/>
<keyword evidence="4 6" id="KW-0862">Zinc</keyword>
<keyword evidence="7" id="KW-1133">Transmembrane helix</keyword>
<feature type="transmembrane region" description="Helical" evidence="7">
    <location>
        <begin position="31"/>
        <end position="52"/>
    </location>
</feature>
<dbReference type="EMBL" id="MVIH01000006">
    <property type="protein sequence ID" value="ORB52463.1"/>
    <property type="molecule type" value="Genomic_DNA"/>
</dbReference>
<keyword evidence="3 6" id="KW-0378">Hydrolase</keyword>
<feature type="domain" description="Peptidase M48" evidence="8">
    <location>
        <begin position="143"/>
        <end position="181"/>
    </location>
</feature>
<feature type="transmembrane region" description="Helical" evidence="7">
    <location>
        <begin position="73"/>
        <end position="95"/>
    </location>
</feature>
<dbReference type="GO" id="GO:0004222">
    <property type="term" value="F:metalloendopeptidase activity"/>
    <property type="evidence" value="ECO:0007669"/>
    <property type="project" value="InterPro"/>
</dbReference>
<keyword evidence="7" id="KW-0472">Membrane</keyword>
<dbReference type="GO" id="GO:0006508">
    <property type="term" value="P:proteolysis"/>
    <property type="evidence" value="ECO:0007669"/>
    <property type="project" value="UniProtKB-KW"/>
</dbReference>
<comment type="cofactor">
    <cofactor evidence="6">
        <name>Zn(2+)</name>
        <dbReference type="ChEBI" id="CHEBI:29105"/>
    </cofactor>
    <text evidence="6">Binds 1 zinc ion per subunit.</text>
</comment>
<evidence type="ECO:0000256" key="1">
    <source>
        <dbReference type="ARBA" id="ARBA00022670"/>
    </source>
</evidence>
<organism evidence="9 10">
    <name type="scientific">Mycolicibacterium rhodesiae</name>
    <name type="common">Mycobacterium rhodesiae</name>
    <dbReference type="NCBI Taxonomy" id="36814"/>
    <lineage>
        <taxon>Bacteria</taxon>
        <taxon>Bacillati</taxon>
        <taxon>Actinomycetota</taxon>
        <taxon>Actinomycetes</taxon>
        <taxon>Mycobacteriales</taxon>
        <taxon>Mycobacteriaceae</taxon>
        <taxon>Mycolicibacterium</taxon>
    </lineage>
</organism>
<comment type="similarity">
    <text evidence="6">Belongs to the peptidase M48 family.</text>
</comment>
<feature type="transmembrane region" description="Helical" evidence="7">
    <location>
        <begin position="265"/>
        <end position="293"/>
    </location>
</feature>
<evidence type="ECO:0000256" key="5">
    <source>
        <dbReference type="ARBA" id="ARBA00023049"/>
    </source>
</evidence>
<dbReference type="InterPro" id="IPR052173">
    <property type="entry name" value="Beta-lactam_resp_regulator"/>
</dbReference>
<dbReference type="GO" id="GO:0046872">
    <property type="term" value="F:metal ion binding"/>
    <property type="evidence" value="ECO:0007669"/>
    <property type="project" value="UniProtKB-KW"/>
</dbReference>
<evidence type="ECO:0000256" key="3">
    <source>
        <dbReference type="ARBA" id="ARBA00022801"/>
    </source>
</evidence>
<evidence type="ECO:0000313" key="10">
    <source>
        <dbReference type="Proteomes" id="UP000192534"/>
    </source>
</evidence>
<sequence>MFVLAVVGLAIGIVGPSLLRAMVTRGVEASLVVAVWALTMCATVISIALPVLGELVRRCWLASREVSPGGVDLVAAVVSALLLGFAVARGGWVLWRSGRERHRLHGRHVELARLLTGARPDAGGVLWLPASEPLAYSVAGTPPLVVLTSGLTQRLDRAAVDAVLAHERSHLRRGHHLLVDAAHAAAAGMGWLPLMRQSPSLIRTLVELDADVQAARQHGCGGLRRALEELAGAPAPRAALGMTGECTRLRLARLESGRSTGRGPLAGLATAACGAALLGSMLAFVAFTMTALVSCAAF</sequence>
<dbReference type="Gene3D" id="3.30.2010.10">
    <property type="entry name" value="Metalloproteases ('zincins'), catalytic domain"/>
    <property type="match status" value="1"/>
</dbReference>
<dbReference type="PANTHER" id="PTHR34978:SF3">
    <property type="entry name" value="SLR0241 PROTEIN"/>
    <property type="match status" value="1"/>
</dbReference>
<dbReference type="InterPro" id="IPR001915">
    <property type="entry name" value="Peptidase_M48"/>
</dbReference>
<dbReference type="PANTHER" id="PTHR34978">
    <property type="entry name" value="POSSIBLE SENSOR-TRANSDUCER PROTEIN BLAR"/>
    <property type="match status" value="1"/>
</dbReference>